<organism evidence="2">
    <name type="scientific">viral metagenome</name>
    <dbReference type="NCBI Taxonomy" id="1070528"/>
    <lineage>
        <taxon>unclassified sequences</taxon>
        <taxon>metagenomes</taxon>
        <taxon>organismal metagenomes</taxon>
    </lineage>
</organism>
<evidence type="ECO:0000313" key="2">
    <source>
        <dbReference type="EMBL" id="QHT33694.1"/>
    </source>
</evidence>
<name>A0A6C0EWW5_9ZZZZ</name>
<feature type="transmembrane region" description="Helical" evidence="1">
    <location>
        <begin position="47"/>
        <end position="64"/>
    </location>
</feature>
<feature type="transmembrane region" description="Helical" evidence="1">
    <location>
        <begin position="6"/>
        <end position="26"/>
    </location>
</feature>
<protein>
    <submittedName>
        <fullName evidence="2">Uncharacterized protein</fullName>
    </submittedName>
</protein>
<dbReference type="AlphaFoldDB" id="A0A6C0EWW5"/>
<keyword evidence="1" id="KW-1133">Transmembrane helix</keyword>
<proteinExistence type="predicted"/>
<evidence type="ECO:0000256" key="1">
    <source>
        <dbReference type="SAM" id="Phobius"/>
    </source>
</evidence>
<dbReference type="EMBL" id="MN738973">
    <property type="protein sequence ID" value="QHT33694.1"/>
    <property type="molecule type" value="Genomic_DNA"/>
</dbReference>
<reference evidence="2" key="1">
    <citation type="journal article" date="2020" name="Nature">
        <title>Giant virus diversity and host interactions through global metagenomics.</title>
        <authorList>
            <person name="Schulz F."/>
            <person name="Roux S."/>
            <person name="Paez-Espino D."/>
            <person name="Jungbluth S."/>
            <person name="Walsh D.A."/>
            <person name="Denef V.J."/>
            <person name="McMahon K.D."/>
            <person name="Konstantinidis K.T."/>
            <person name="Eloe-Fadrosh E.A."/>
            <person name="Kyrpides N.C."/>
            <person name="Woyke T."/>
        </authorList>
    </citation>
    <scope>NUCLEOTIDE SEQUENCE</scope>
    <source>
        <strain evidence="2">GVMAG-M-3300009161-36</strain>
    </source>
</reference>
<accession>A0A6C0EWW5</accession>
<keyword evidence="1" id="KW-0812">Transmembrane</keyword>
<keyword evidence="1" id="KW-0472">Membrane</keyword>
<sequence length="84" mass="9223">MDNLYVSAAIVACIFLLAKFIEIRFISKQNDEEAPDSKPMKSALRDAAIVFVSYILGHFIVTQFNESPVVLGVKPDVFTGAPGF</sequence>